<dbReference type="GO" id="GO:0015485">
    <property type="term" value="F:cholesterol binding"/>
    <property type="evidence" value="ECO:0007669"/>
    <property type="project" value="TreeGrafter"/>
</dbReference>
<gene>
    <name evidence="2" type="ORF">DSTB1V02_LOCUS7140</name>
</gene>
<dbReference type="EMBL" id="LR900932">
    <property type="protein sequence ID" value="CAD7247306.1"/>
    <property type="molecule type" value="Genomic_DNA"/>
</dbReference>
<evidence type="ECO:0000259" key="1">
    <source>
        <dbReference type="PROSITE" id="PS50848"/>
    </source>
</evidence>
<dbReference type="Pfam" id="PF01852">
    <property type="entry name" value="START"/>
    <property type="match status" value="1"/>
</dbReference>
<dbReference type="GO" id="GO:0030301">
    <property type="term" value="P:cholesterol transport"/>
    <property type="evidence" value="ECO:0007669"/>
    <property type="project" value="TreeGrafter"/>
</dbReference>
<organism evidence="2">
    <name type="scientific">Darwinula stevensoni</name>
    <dbReference type="NCBI Taxonomy" id="69355"/>
    <lineage>
        <taxon>Eukaryota</taxon>
        <taxon>Metazoa</taxon>
        <taxon>Ecdysozoa</taxon>
        <taxon>Arthropoda</taxon>
        <taxon>Crustacea</taxon>
        <taxon>Oligostraca</taxon>
        <taxon>Ostracoda</taxon>
        <taxon>Podocopa</taxon>
        <taxon>Podocopida</taxon>
        <taxon>Darwinulocopina</taxon>
        <taxon>Darwinuloidea</taxon>
        <taxon>Darwinulidae</taxon>
        <taxon>Darwinula</taxon>
    </lineage>
</organism>
<dbReference type="OrthoDB" id="74575at2759"/>
<proteinExistence type="predicted"/>
<accession>A0A7R8XCS4</accession>
<dbReference type="GO" id="GO:0005789">
    <property type="term" value="C:endoplasmic reticulum membrane"/>
    <property type="evidence" value="ECO:0007669"/>
    <property type="project" value="TreeGrafter"/>
</dbReference>
<dbReference type="GO" id="GO:0005765">
    <property type="term" value="C:lysosomal membrane"/>
    <property type="evidence" value="ECO:0007669"/>
    <property type="project" value="TreeGrafter"/>
</dbReference>
<dbReference type="PANTHER" id="PTHR46121">
    <property type="entry name" value="STEROIDOGENIC ACUTE REGULATORY PROTEIN-LIKE"/>
    <property type="match status" value="1"/>
</dbReference>
<dbReference type="AlphaFoldDB" id="A0A7R8XCS4"/>
<evidence type="ECO:0000313" key="3">
    <source>
        <dbReference type="Proteomes" id="UP000677054"/>
    </source>
</evidence>
<dbReference type="SUPFAM" id="SSF55961">
    <property type="entry name" value="Bet v1-like"/>
    <property type="match status" value="1"/>
</dbReference>
<dbReference type="InterPro" id="IPR002913">
    <property type="entry name" value="START_lipid-bd_dom"/>
</dbReference>
<dbReference type="EMBL" id="CAJPEV010001415">
    <property type="protein sequence ID" value="CAG0892503.1"/>
    <property type="molecule type" value="Genomic_DNA"/>
</dbReference>
<evidence type="ECO:0000313" key="2">
    <source>
        <dbReference type="EMBL" id="CAD7247306.1"/>
    </source>
</evidence>
<dbReference type="InterPro" id="IPR023393">
    <property type="entry name" value="START-like_dom_sf"/>
</dbReference>
<protein>
    <recommendedName>
        <fullName evidence="1">START domain-containing protein</fullName>
    </recommendedName>
</protein>
<name>A0A7R8XCS4_9CRUS</name>
<dbReference type="Proteomes" id="UP000677054">
    <property type="component" value="Unassembled WGS sequence"/>
</dbReference>
<dbReference type="InterPro" id="IPR051869">
    <property type="entry name" value="STARD3"/>
</dbReference>
<dbReference type="GO" id="GO:0031902">
    <property type="term" value="C:late endosome membrane"/>
    <property type="evidence" value="ECO:0007669"/>
    <property type="project" value="TreeGrafter"/>
</dbReference>
<feature type="domain" description="START" evidence="1">
    <location>
        <begin position="128"/>
        <end position="278"/>
    </location>
</feature>
<dbReference type="GO" id="GO:0140284">
    <property type="term" value="C:endoplasmic reticulum-endosome membrane contact site"/>
    <property type="evidence" value="ECO:0007669"/>
    <property type="project" value="TreeGrafter"/>
</dbReference>
<dbReference type="PANTHER" id="PTHR46121:SF1">
    <property type="entry name" value="STARD3 N-TERMINAL-LIKE PROTEIN"/>
    <property type="match status" value="1"/>
</dbReference>
<dbReference type="Gene3D" id="3.30.530.20">
    <property type="match status" value="1"/>
</dbReference>
<reference evidence="2" key="1">
    <citation type="submission" date="2020-11" db="EMBL/GenBank/DDBJ databases">
        <authorList>
            <person name="Tran Van P."/>
        </authorList>
    </citation>
    <scope>NUCLEOTIDE SEQUENCE</scope>
</reference>
<sequence length="284" mass="32539">MGPVARGGRSLDRRKRTTGEMKTIFIVELIVKTMHFLQDAALLCQDGLASVNSSVAQIHQSWKEKCEEEGEKAQEKLHFNLERRNWTLERECDEEGITVKYARDPETNTYFLLTEVPLDLELEWVAQDMRYHTLAATAEWNSDSMEFTILERMTHMCWVAYQATPPKLGGIIASRDMVIYIITRFVNGSYFVSTSSTEWPGMEPREDRVRADMQKGGGFSLSPDPAGNGTRLRWVSTLDFNIPLISRIVPMAILRRIYVEGSRNYIAEMKKYLMARRGGRGGRD</sequence>
<dbReference type="GO" id="GO:0099044">
    <property type="term" value="P:vesicle tethering to endoplasmic reticulum"/>
    <property type="evidence" value="ECO:0007669"/>
    <property type="project" value="TreeGrafter"/>
</dbReference>
<keyword evidence="3" id="KW-1185">Reference proteome</keyword>
<dbReference type="PROSITE" id="PS50848">
    <property type="entry name" value="START"/>
    <property type="match status" value="1"/>
</dbReference>